<gene>
    <name evidence="2" type="ORF">CAEBREN_16670</name>
</gene>
<feature type="region of interest" description="Disordered" evidence="1">
    <location>
        <begin position="83"/>
        <end position="119"/>
    </location>
</feature>
<protein>
    <submittedName>
        <fullName evidence="2">Uncharacterized protein</fullName>
    </submittedName>
</protein>
<accession>G0NW79</accession>
<proteinExistence type="predicted"/>
<evidence type="ECO:0000313" key="2">
    <source>
        <dbReference type="EMBL" id="EGT38671.1"/>
    </source>
</evidence>
<organism evidence="3">
    <name type="scientific">Caenorhabditis brenneri</name>
    <name type="common">Nematode worm</name>
    <dbReference type="NCBI Taxonomy" id="135651"/>
    <lineage>
        <taxon>Eukaryota</taxon>
        <taxon>Metazoa</taxon>
        <taxon>Ecdysozoa</taxon>
        <taxon>Nematoda</taxon>
        <taxon>Chromadorea</taxon>
        <taxon>Rhabditida</taxon>
        <taxon>Rhabditina</taxon>
        <taxon>Rhabditomorpha</taxon>
        <taxon>Rhabditoidea</taxon>
        <taxon>Rhabditidae</taxon>
        <taxon>Peloderinae</taxon>
        <taxon>Caenorhabditis</taxon>
    </lineage>
</organism>
<dbReference type="EMBL" id="GL379962">
    <property type="protein sequence ID" value="EGT38671.1"/>
    <property type="molecule type" value="Genomic_DNA"/>
</dbReference>
<dbReference type="AlphaFoldDB" id="G0NW79"/>
<evidence type="ECO:0000313" key="3">
    <source>
        <dbReference type="Proteomes" id="UP000008068"/>
    </source>
</evidence>
<dbReference type="HOGENOM" id="CLU_1311078_0_0_1"/>
<keyword evidence="3" id="KW-1185">Reference proteome</keyword>
<sequence>MHGTDSASILDPNFEQLEKDDPQFQLWFGLMGMIQKEVLYQIKEGFITGEKRRKGVKKEKKTPKRDVPPLTVGTLLAAALVPSPPGTSAGLAPTSTPRAQNRKRAPPSDGVQVAQNASPSKKMRFNTTTLQYARTIASKSSTKMTLPKQGTVTTWNDDQVQLILGMNEALPGLMQGLFNALPKVDGTPVAATLNPGDLASGSHSESSAQN</sequence>
<dbReference type="Proteomes" id="UP000008068">
    <property type="component" value="Unassembled WGS sequence"/>
</dbReference>
<evidence type="ECO:0000256" key="1">
    <source>
        <dbReference type="SAM" id="MobiDB-lite"/>
    </source>
</evidence>
<dbReference type="InParanoid" id="G0NW79"/>
<name>G0NW79_CAEBE</name>
<reference evidence="3" key="1">
    <citation type="submission" date="2011-07" db="EMBL/GenBank/DDBJ databases">
        <authorList>
            <consortium name="Caenorhabditis brenneri Sequencing and Analysis Consortium"/>
            <person name="Wilson R.K."/>
        </authorList>
    </citation>
    <scope>NUCLEOTIDE SEQUENCE [LARGE SCALE GENOMIC DNA]</scope>
    <source>
        <strain evidence="3">PB2801</strain>
    </source>
</reference>